<evidence type="ECO:0000256" key="1">
    <source>
        <dbReference type="SAM" id="Phobius"/>
    </source>
</evidence>
<gene>
    <name evidence="2" type="ORF">SK128_003584</name>
</gene>
<feature type="transmembrane region" description="Helical" evidence="1">
    <location>
        <begin position="37"/>
        <end position="56"/>
    </location>
</feature>
<dbReference type="Proteomes" id="UP001381693">
    <property type="component" value="Unassembled WGS sequence"/>
</dbReference>
<keyword evidence="1" id="KW-1133">Transmembrane helix</keyword>
<evidence type="ECO:0000313" key="2">
    <source>
        <dbReference type="EMBL" id="KAK7078746.1"/>
    </source>
</evidence>
<evidence type="ECO:0000313" key="3">
    <source>
        <dbReference type="Proteomes" id="UP001381693"/>
    </source>
</evidence>
<dbReference type="AlphaFoldDB" id="A0AAN8X9J1"/>
<feature type="transmembrane region" description="Helical" evidence="1">
    <location>
        <begin position="93"/>
        <end position="114"/>
    </location>
</feature>
<protein>
    <submittedName>
        <fullName evidence="2">Uncharacterized protein</fullName>
    </submittedName>
</protein>
<comment type="caution">
    <text evidence="2">The sequence shown here is derived from an EMBL/GenBank/DDBJ whole genome shotgun (WGS) entry which is preliminary data.</text>
</comment>
<sequence>MLVNQTIDFNGFFQTMVSFALQQSVRIEPIINFAGKFAILAGELFLMAMSLMISLLQRDGEEKLVIVLNVMKLFLSSTNVHNLTRDNTTSRSVLYAGAFLAAFADFIFSLGTAYEMNHYPLS</sequence>
<keyword evidence="3" id="KW-1185">Reference proteome</keyword>
<accession>A0AAN8X9J1</accession>
<reference evidence="2 3" key="1">
    <citation type="submission" date="2023-11" db="EMBL/GenBank/DDBJ databases">
        <title>Halocaridina rubra genome assembly.</title>
        <authorList>
            <person name="Smith C."/>
        </authorList>
    </citation>
    <scope>NUCLEOTIDE SEQUENCE [LARGE SCALE GENOMIC DNA]</scope>
    <source>
        <strain evidence="2">EP-1</strain>
        <tissue evidence="2">Whole</tissue>
    </source>
</reference>
<name>A0AAN8X9J1_HALRR</name>
<keyword evidence="1" id="KW-0472">Membrane</keyword>
<keyword evidence="1" id="KW-0812">Transmembrane</keyword>
<proteinExistence type="predicted"/>
<dbReference type="EMBL" id="JAXCGZ010007681">
    <property type="protein sequence ID" value="KAK7078746.1"/>
    <property type="molecule type" value="Genomic_DNA"/>
</dbReference>
<organism evidence="2 3">
    <name type="scientific">Halocaridina rubra</name>
    <name type="common">Hawaiian red shrimp</name>
    <dbReference type="NCBI Taxonomy" id="373956"/>
    <lineage>
        <taxon>Eukaryota</taxon>
        <taxon>Metazoa</taxon>
        <taxon>Ecdysozoa</taxon>
        <taxon>Arthropoda</taxon>
        <taxon>Crustacea</taxon>
        <taxon>Multicrustacea</taxon>
        <taxon>Malacostraca</taxon>
        <taxon>Eumalacostraca</taxon>
        <taxon>Eucarida</taxon>
        <taxon>Decapoda</taxon>
        <taxon>Pleocyemata</taxon>
        <taxon>Caridea</taxon>
        <taxon>Atyoidea</taxon>
        <taxon>Atyidae</taxon>
        <taxon>Halocaridina</taxon>
    </lineage>
</organism>